<dbReference type="InterPro" id="IPR036691">
    <property type="entry name" value="Endo/exonu/phosph_ase_sf"/>
</dbReference>
<dbReference type="Proteomes" id="UP000244450">
    <property type="component" value="Unassembled WGS sequence"/>
</dbReference>
<dbReference type="GO" id="GO:0006506">
    <property type="term" value="P:GPI anchor biosynthetic process"/>
    <property type="evidence" value="ECO:0007669"/>
    <property type="project" value="TreeGrafter"/>
</dbReference>
<keyword evidence="1" id="KW-1133">Transmembrane helix</keyword>
<evidence type="ECO:0000256" key="1">
    <source>
        <dbReference type="SAM" id="Phobius"/>
    </source>
</evidence>
<dbReference type="PANTHER" id="PTHR14859">
    <property type="entry name" value="CALCOFLUOR WHITE HYPERSENSITIVE PROTEIN PRECURSOR"/>
    <property type="match status" value="1"/>
</dbReference>
<dbReference type="InterPro" id="IPR051916">
    <property type="entry name" value="GPI-anchor_lipid_remodeler"/>
</dbReference>
<dbReference type="InterPro" id="IPR005135">
    <property type="entry name" value="Endo/exonuclease/phosphatase"/>
</dbReference>
<dbReference type="GO" id="GO:0003824">
    <property type="term" value="F:catalytic activity"/>
    <property type="evidence" value="ECO:0007669"/>
    <property type="project" value="InterPro"/>
</dbReference>
<dbReference type="Gene3D" id="3.60.10.10">
    <property type="entry name" value="Endonuclease/exonuclease/phosphatase"/>
    <property type="match status" value="1"/>
</dbReference>
<dbReference type="AlphaFoldDB" id="A0A2T7BL17"/>
<dbReference type="CDD" id="cd09084">
    <property type="entry name" value="EEP-2"/>
    <property type="match status" value="1"/>
</dbReference>
<keyword evidence="4" id="KW-1185">Reference proteome</keyword>
<sequence length="373" mass="42375">MPLRLKNGLCRALLVLHILFTILLFCSAFLPRLHPHRFALGTLAGIPFLFLAVAMLCFVPVWLVCGKKYYLLSLAALLVCLQPLSVSLGGHLFAKAEKPATNSFRLMTFNASSLGLKHYREDTAVQNKVYRTIQQANPDILCLQEFYSGRQYNRTNNLDSICQVMDYPSCFFTADVHRWEQVFLGIALYTRFPILQARAIAVDSTQEGSGHSILEADLLMHGDTVRLYTVQLKSYMFTDTDFAAIDRIRQLQDLTLHNTRHLLSRMTHTVIPRAYEADTLHALIAHSPYPVLLCGDFNDVPVSYTYHVLSTGMQDAFLAQGWGIGRTYRTLAPTLRIDYILTDPRLYCEAYNTFPHPLFEHTPVMATLHLQKL</sequence>
<dbReference type="RefSeq" id="WP_108684960.1">
    <property type="nucleotide sequence ID" value="NZ_QCYK01000001.1"/>
</dbReference>
<feature type="domain" description="Endonuclease/exonuclease/phosphatase" evidence="2">
    <location>
        <begin position="107"/>
        <end position="357"/>
    </location>
</feature>
<dbReference type="Pfam" id="PF03372">
    <property type="entry name" value="Exo_endo_phos"/>
    <property type="match status" value="1"/>
</dbReference>
<organism evidence="3 4">
    <name type="scientific">Chitinophaga parva</name>
    <dbReference type="NCBI Taxonomy" id="2169414"/>
    <lineage>
        <taxon>Bacteria</taxon>
        <taxon>Pseudomonadati</taxon>
        <taxon>Bacteroidota</taxon>
        <taxon>Chitinophagia</taxon>
        <taxon>Chitinophagales</taxon>
        <taxon>Chitinophagaceae</taxon>
        <taxon>Chitinophaga</taxon>
    </lineage>
</organism>
<dbReference type="GO" id="GO:0016020">
    <property type="term" value="C:membrane"/>
    <property type="evidence" value="ECO:0007669"/>
    <property type="project" value="GOC"/>
</dbReference>
<protein>
    <recommendedName>
        <fullName evidence="2">Endonuclease/exonuclease/phosphatase domain-containing protein</fullName>
    </recommendedName>
</protein>
<dbReference type="SUPFAM" id="SSF56219">
    <property type="entry name" value="DNase I-like"/>
    <property type="match status" value="1"/>
</dbReference>
<feature type="transmembrane region" description="Helical" evidence="1">
    <location>
        <begin position="12"/>
        <end position="31"/>
    </location>
</feature>
<keyword evidence="1" id="KW-0812">Transmembrane</keyword>
<accession>A0A2T7BL17</accession>
<reference evidence="3 4" key="1">
    <citation type="submission" date="2018-04" db="EMBL/GenBank/DDBJ databases">
        <title>Chitinophaga fuyangensis sp. nov., isolated from soil in a chemical factory.</title>
        <authorList>
            <person name="Chen K."/>
        </authorList>
    </citation>
    <scope>NUCLEOTIDE SEQUENCE [LARGE SCALE GENOMIC DNA]</scope>
    <source>
        <strain evidence="3 4">LY-1</strain>
    </source>
</reference>
<dbReference type="OrthoDB" id="635146at2"/>
<feature type="transmembrane region" description="Helical" evidence="1">
    <location>
        <begin position="38"/>
        <end position="63"/>
    </location>
</feature>
<comment type="caution">
    <text evidence="3">The sequence shown here is derived from an EMBL/GenBank/DDBJ whole genome shotgun (WGS) entry which is preliminary data.</text>
</comment>
<name>A0A2T7BL17_9BACT</name>
<gene>
    <name evidence="3" type="ORF">DCC81_02210</name>
</gene>
<dbReference type="EMBL" id="QCYK01000001">
    <property type="protein sequence ID" value="PUZ28321.1"/>
    <property type="molecule type" value="Genomic_DNA"/>
</dbReference>
<feature type="transmembrane region" description="Helical" evidence="1">
    <location>
        <begin position="69"/>
        <end position="94"/>
    </location>
</feature>
<evidence type="ECO:0000259" key="2">
    <source>
        <dbReference type="Pfam" id="PF03372"/>
    </source>
</evidence>
<dbReference type="PANTHER" id="PTHR14859:SF15">
    <property type="entry name" value="ENDONUCLEASE_EXONUCLEASE_PHOSPHATASE DOMAIN-CONTAINING PROTEIN"/>
    <property type="match status" value="1"/>
</dbReference>
<evidence type="ECO:0000313" key="4">
    <source>
        <dbReference type="Proteomes" id="UP000244450"/>
    </source>
</evidence>
<keyword evidence="1" id="KW-0472">Membrane</keyword>
<proteinExistence type="predicted"/>
<evidence type="ECO:0000313" key="3">
    <source>
        <dbReference type="EMBL" id="PUZ28321.1"/>
    </source>
</evidence>